<evidence type="ECO:0000259" key="12">
    <source>
        <dbReference type="PROSITE" id="PS50011"/>
    </source>
</evidence>
<dbReference type="Gene3D" id="1.10.510.10">
    <property type="entry name" value="Transferase(Phosphotransferase) domain 1"/>
    <property type="match status" value="1"/>
</dbReference>
<dbReference type="PROSITE" id="PS50003">
    <property type="entry name" value="PH_DOMAIN"/>
    <property type="match status" value="1"/>
</dbReference>
<dbReference type="Pfam" id="PF00069">
    <property type="entry name" value="Pkinase"/>
    <property type="match status" value="1"/>
</dbReference>
<evidence type="ECO:0000256" key="1">
    <source>
        <dbReference type="ARBA" id="ARBA00012513"/>
    </source>
</evidence>
<sequence length="643" mass="69919">MAELEAPPAQRGWLHKEGHDFRNWKRRWCVLQRGVLSYSSSSALDGASSVQGWFPLGGYGAESLPALTPRHMYAIRLHREAEERAPPPRAADGLPAARRKKHRTFVLTGEAAEEAATWLRALRRHIAFADAGGMMAEAGEEGGPGEKGGAVVEKGEEAEEKAEVGVEEAGSEEKRAEVVEEVVDGGEVASDWSEEAVEDEAAAESGEARLGEGRERLEDEKLGEEDGERESGEAAVSSRVRGLSYGLKAEECTPAEYFEAVDAHAAPPGEAKLTDARLEATLAATTLAATAASLSAASFVVARELGRGEFGHVLLVRRRRGGRPYAMKVLEKASVLSRKQVFIKRLQDELQALTLAPCNFLARLVYSFYDEQRIYLVMSYLPGGDLRRLLSRSGSLRLDRVRMYTAQVVVGVTHLHRFDFVWRDLKPDNVMLGPRGDACLVDFGLAKQISSPHGSLTFCGTPEYLAPEIVKCLDYKSNGYGKPVDWWALGVFVFELLTGKPPFTSRNVNAVLRMIASAEVPFPAVVKAARGGRPSPVAAVPEAARRFVLALMERDVSKRLGSSANDGLDKHEFMSGIDFDALQRDSGPSEADASDEVFEGEVARFAAPPTATVDPTNGAGDEDLSWFDQFVDPRASAMLSISK</sequence>
<comment type="catalytic activity">
    <reaction evidence="7">
        <text>L-threonyl-[protein] + ATP = O-phospho-L-threonyl-[protein] + ADP + H(+)</text>
        <dbReference type="Rhea" id="RHEA:46608"/>
        <dbReference type="Rhea" id="RHEA-COMP:11060"/>
        <dbReference type="Rhea" id="RHEA-COMP:11605"/>
        <dbReference type="ChEBI" id="CHEBI:15378"/>
        <dbReference type="ChEBI" id="CHEBI:30013"/>
        <dbReference type="ChEBI" id="CHEBI:30616"/>
        <dbReference type="ChEBI" id="CHEBI:61977"/>
        <dbReference type="ChEBI" id="CHEBI:456216"/>
        <dbReference type="EC" id="2.7.11.1"/>
    </reaction>
</comment>
<feature type="domain" description="Protein kinase" evidence="12">
    <location>
        <begin position="299"/>
        <end position="574"/>
    </location>
</feature>
<dbReference type="Gene3D" id="2.30.29.30">
    <property type="entry name" value="Pleckstrin-homology domain (PH domain)/Phosphotyrosine-binding domain (PTB)"/>
    <property type="match status" value="1"/>
</dbReference>
<evidence type="ECO:0000256" key="4">
    <source>
        <dbReference type="ARBA" id="ARBA00022741"/>
    </source>
</evidence>
<feature type="compositionally biased region" description="Acidic residues" evidence="10">
    <location>
        <begin position="156"/>
        <end position="170"/>
    </location>
</feature>
<protein>
    <recommendedName>
        <fullName evidence="1">non-specific serine/threonine protein kinase</fullName>
        <ecNumber evidence="1">2.7.11.1</ecNumber>
    </recommendedName>
</protein>
<keyword evidence="6 9" id="KW-0067">ATP-binding</keyword>
<dbReference type="PANTHER" id="PTHR24356">
    <property type="entry name" value="SERINE/THREONINE-PROTEIN KINASE"/>
    <property type="match status" value="1"/>
</dbReference>
<dbReference type="InterPro" id="IPR001849">
    <property type="entry name" value="PH_domain"/>
</dbReference>
<dbReference type="InterPro" id="IPR011993">
    <property type="entry name" value="PH-like_dom_sf"/>
</dbReference>
<dbReference type="Proteomes" id="UP001515480">
    <property type="component" value="Unassembled WGS sequence"/>
</dbReference>
<dbReference type="SMART" id="SM00233">
    <property type="entry name" value="PH"/>
    <property type="match status" value="1"/>
</dbReference>
<dbReference type="EMBL" id="JBGBPQ010000015">
    <property type="protein sequence ID" value="KAL1510811.1"/>
    <property type="molecule type" value="Genomic_DNA"/>
</dbReference>
<dbReference type="Pfam" id="PF00169">
    <property type="entry name" value="PH"/>
    <property type="match status" value="1"/>
</dbReference>
<evidence type="ECO:0000313" key="13">
    <source>
        <dbReference type="EMBL" id="KAL1510811.1"/>
    </source>
</evidence>
<dbReference type="CDD" id="cd05123">
    <property type="entry name" value="STKc_AGC"/>
    <property type="match status" value="1"/>
</dbReference>
<keyword evidence="5" id="KW-0418">Kinase</keyword>
<dbReference type="InterPro" id="IPR050236">
    <property type="entry name" value="Ser_Thr_kinase_AGC"/>
</dbReference>
<gene>
    <name evidence="13" type="ORF">AB1Y20_007095</name>
</gene>
<evidence type="ECO:0000256" key="6">
    <source>
        <dbReference type="ARBA" id="ARBA00022840"/>
    </source>
</evidence>
<feature type="domain" description="PH" evidence="11">
    <location>
        <begin position="7"/>
        <end position="127"/>
    </location>
</feature>
<comment type="catalytic activity">
    <reaction evidence="8">
        <text>L-seryl-[protein] + ATP = O-phospho-L-seryl-[protein] + ADP + H(+)</text>
        <dbReference type="Rhea" id="RHEA:17989"/>
        <dbReference type="Rhea" id="RHEA-COMP:9863"/>
        <dbReference type="Rhea" id="RHEA-COMP:11604"/>
        <dbReference type="ChEBI" id="CHEBI:15378"/>
        <dbReference type="ChEBI" id="CHEBI:29999"/>
        <dbReference type="ChEBI" id="CHEBI:30616"/>
        <dbReference type="ChEBI" id="CHEBI:83421"/>
        <dbReference type="ChEBI" id="CHEBI:456216"/>
        <dbReference type="EC" id="2.7.11.1"/>
    </reaction>
</comment>
<feature type="region of interest" description="Disordered" evidence="10">
    <location>
        <begin position="137"/>
        <end position="235"/>
    </location>
</feature>
<comment type="caution">
    <text evidence="13">The sequence shown here is derived from an EMBL/GenBank/DDBJ whole genome shotgun (WGS) entry which is preliminary data.</text>
</comment>
<dbReference type="GO" id="GO:0004674">
    <property type="term" value="F:protein serine/threonine kinase activity"/>
    <property type="evidence" value="ECO:0007669"/>
    <property type="project" value="UniProtKB-KW"/>
</dbReference>
<evidence type="ECO:0000256" key="5">
    <source>
        <dbReference type="ARBA" id="ARBA00022777"/>
    </source>
</evidence>
<keyword evidence="14" id="KW-1185">Reference proteome</keyword>
<dbReference type="SUPFAM" id="SSF50729">
    <property type="entry name" value="PH domain-like"/>
    <property type="match status" value="1"/>
</dbReference>
<dbReference type="PROSITE" id="PS50011">
    <property type="entry name" value="PROTEIN_KINASE_DOM"/>
    <property type="match status" value="1"/>
</dbReference>
<evidence type="ECO:0000256" key="8">
    <source>
        <dbReference type="ARBA" id="ARBA00048679"/>
    </source>
</evidence>
<dbReference type="EC" id="2.7.11.1" evidence="1"/>
<dbReference type="PANTHER" id="PTHR24356:SF1">
    <property type="entry name" value="SERINE_THREONINE-PROTEIN KINASE GREATWALL"/>
    <property type="match status" value="1"/>
</dbReference>
<dbReference type="InterPro" id="IPR000719">
    <property type="entry name" value="Prot_kinase_dom"/>
</dbReference>
<keyword evidence="2" id="KW-0723">Serine/threonine-protein kinase</keyword>
<dbReference type="SMART" id="SM00220">
    <property type="entry name" value="S_TKc"/>
    <property type="match status" value="1"/>
</dbReference>
<organism evidence="13 14">
    <name type="scientific">Prymnesium parvum</name>
    <name type="common">Toxic golden alga</name>
    <dbReference type="NCBI Taxonomy" id="97485"/>
    <lineage>
        <taxon>Eukaryota</taxon>
        <taxon>Haptista</taxon>
        <taxon>Haptophyta</taxon>
        <taxon>Prymnesiophyceae</taxon>
        <taxon>Prymnesiales</taxon>
        <taxon>Prymnesiaceae</taxon>
        <taxon>Prymnesium</taxon>
    </lineage>
</organism>
<dbReference type="SUPFAM" id="SSF56112">
    <property type="entry name" value="Protein kinase-like (PK-like)"/>
    <property type="match status" value="1"/>
</dbReference>
<feature type="compositionally biased region" description="Basic and acidic residues" evidence="10">
    <location>
        <begin position="206"/>
        <end position="220"/>
    </location>
</feature>
<evidence type="ECO:0000256" key="10">
    <source>
        <dbReference type="SAM" id="MobiDB-lite"/>
    </source>
</evidence>
<evidence type="ECO:0000256" key="9">
    <source>
        <dbReference type="PROSITE-ProRule" id="PRU10141"/>
    </source>
</evidence>
<accession>A0AB34J0Y6</accession>
<evidence type="ECO:0000256" key="2">
    <source>
        <dbReference type="ARBA" id="ARBA00022527"/>
    </source>
</evidence>
<dbReference type="InterPro" id="IPR011009">
    <property type="entry name" value="Kinase-like_dom_sf"/>
</dbReference>
<feature type="compositionally biased region" description="Acidic residues" evidence="10">
    <location>
        <begin position="192"/>
        <end position="202"/>
    </location>
</feature>
<evidence type="ECO:0000259" key="11">
    <source>
        <dbReference type="PROSITE" id="PS50003"/>
    </source>
</evidence>
<name>A0AB34J0Y6_PRYPA</name>
<dbReference type="PROSITE" id="PS00107">
    <property type="entry name" value="PROTEIN_KINASE_ATP"/>
    <property type="match status" value="1"/>
</dbReference>
<evidence type="ECO:0000256" key="3">
    <source>
        <dbReference type="ARBA" id="ARBA00022679"/>
    </source>
</evidence>
<evidence type="ECO:0000256" key="7">
    <source>
        <dbReference type="ARBA" id="ARBA00047899"/>
    </source>
</evidence>
<dbReference type="GO" id="GO:0005524">
    <property type="term" value="F:ATP binding"/>
    <property type="evidence" value="ECO:0007669"/>
    <property type="project" value="UniProtKB-UniRule"/>
</dbReference>
<dbReference type="Gene3D" id="3.30.200.20">
    <property type="entry name" value="Phosphorylase Kinase, domain 1"/>
    <property type="match status" value="1"/>
</dbReference>
<proteinExistence type="predicted"/>
<dbReference type="AlphaFoldDB" id="A0AB34J0Y6"/>
<dbReference type="InterPro" id="IPR017441">
    <property type="entry name" value="Protein_kinase_ATP_BS"/>
</dbReference>
<dbReference type="InterPro" id="IPR045270">
    <property type="entry name" value="STKc_AGC"/>
</dbReference>
<keyword evidence="4 9" id="KW-0547">Nucleotide-binding</keyword>
<reference evidence="13 14" key="1">
    <citation type="journal article" date="2024" name="Science">
        <title>Giant polyketide synthase enzymes in the biosynthesis of giant marine polyether toxins.</title>
        <authorList>
            <person name="Fallon T.R."/>
            <person name="Shende V.V."/>
            <person name="Wierzbicki I.H."/>
            <person name="Pendleton A.L."/>
            <person name="Watervoot N.F."/>
            <person name="Auber R.P."/>
            <person name="Gonzalez D.J."/>
            <person name="Wisecaver J.H."/>
            <person name="Moore B.S."/>
        </authorList>
    </citation>
    <scope>NUCLEOTIDE SEQUENCE [LARGE SCALE GENOMIC DNA]</scope>
    <source>
        <strain evidence="13 14">12B1</strain>
    </source>
</reference>
<evidence type="ECO:0000313" key="14">
    <source>
        <dbReference type="Proteomes" id="UP001515480"/>
    </source>
</evidence>
<keyword evidence="3" id="KW-0808">Transferase</keyword>
<feature type="binding site" evidence="9">
    <location>
        <position position="328"/>
    </location>
    <ligand>
        <name>ATP</name>
        <dbReference type="ChEBI" id="CHEBI:30616"/>
    </ligand>
</feature>